<name>A0A699Y7J0_HAELA</name>
<sequence length="75" mass="7986">MKRVSICTAGNPVTPMMFFMTVILLSNASKGATSSSGCLQQTRKQGTAMTKQVSLVLAMRLESWLRLPLAAPLGG</sequence>
<feature type="signal peptide" evidence="1">
    <location>
        <begin position="1"/>
        <end position="34"/>
    </location>
</feature>
<keyword evidence="3" id="KW-1185">Reference proteome</keyword>
<gene>
    <name evidence="2" type="ORF">HaLaN_00583</name>
</gene>
<evidence type="ECO:0000313" key="3">
    <source>
        <dbReference type="Proteomes" id="UP000485058"/>
    </source>
</evidence>
<evidence type="ECO:0008006" key="4">
    <source>
        <dbReference type="Google" id="ProtNLM"/>
    </source>
</evidence>
<evidence type="ECO:0000313" key="2">
    <source>
        <dbReference type="EMBL" id="GFH06023.1"/>
    </source>
</evidence>
<reference evidence="2 3" key="1">
    <citation type="submission" date="2020-02" db="EMBL/GenBank/DDBJ databases">
        <title>Draft genome sequence of Haematococcus lacustris strain NIES-144.</title>
        <authorList>
            <person name="Morimoto D."/>
            <person name="Nakagawa S."/>
            <person name="Yoshida T."/>
            <person name="Sawayama S."/>
        </authorList>
    </citation>
    <scope>NUCLEOTIDE SEQUENCE [LARGE SCALE GENOMIC DNA]</scope>
    <source>
        <strain evidence="2 3">NIES-144</strain>
    </source>
</reference>
<dbReference type="AlphaFoldDB" id="A0A699Y7J0"/>
<organism evidence="2 3">
    <name type="scientific">Haematococcus lacustris</name>
    <name type="common">Green alga</name>
    <name type="synonym">Haematococcus pluvialis</name>
    <dbReference type="NCBI Taxonomy" id="44745"/>
    <lineage>
        <taxon>Eukaryota</taxon>
        <taxon>Viridiplantae</taxon>
        <taxon>Chlorophyta</taxon>
        <taxon>core chlorophytes</taxon>
        <taxon>Chlorophyceae</taxon>
        <taxon>CS clade</taxon>
        <taxon>Chlamydomonadales</taxon>
        <taxon>Haematococcaceae</taxon>
        <taxon>Haematococcus</taxon>
    </lineage>
</organism>
<protein>
    <recommendedName>
        <fullName evidence="4">Secreted protein</fullName>
    </recommendedName>
</protein>
<feature type="chain" id="PRO_5025599340" description="Secreted protein" evidence="1">
    <location>
        <begin position="35"/>
        <end position="75"/>
    </location>
</feature>
<accession>A0A699Y7J0</accession>
<evidence type="ECO:0000256" key="1">
    <source>
        <dbReference type="SAM" id="SignalP"/>
    </source>
</evidence>
<dbReference type="EMBL" id="BLLF01000018">
    <property type="protein sequence ID" value="GFH06023.1"/>
    <property type="molecule type" value="Genomic_DNA"/>
</dbReference>
<proteinExistence type="predicted"/>
<comment type="caution">
    <text evidence="2">The sequence shown here is derived from an EMBL/GenBank/DDBJ whole genome shotgun (WGS) entry which is preliminary data.</text>
</comment>
<keyword evidence="1" id="KW-0732">Signal</keyword>
<dbReference type="Proteomes" id="UP000485058">
    <property type="component" value="Unassembled WGS sequence"/>
</dbReference>